<keyword evidence="5 6" id="KW-0057">Aromatic amino acid biosynthesis</keyword>
<keyword evidence="2 6" id="KW-0808">Transferase</keyword>
<dbReference type="EMBL" id="PZEV01000014">
    <property type="protein sequence ID" value="PTI51344.1"/>
    <property type="molecule type" value="Genomic_DNA"/>
</dbReference>
<dbReference type="GO" id="GO:0005829">
    <property type="term" value="C:cytosol"/>
    <property type="evidence" value="ECO:0007669"/>
    <property type="project" value="TreeGrafter"/>
</dbReference>
<proteinExistence type="inferred from homology"/>
<keyword evidence="3 6" id="KW-0479">Metal-binding</keyword>
<evidence type="ECO:0000256" key="5">
    <source>
        <dbReference type="ARBA" id="ARBA00023141"/>
    </source>
</evidence>
<dbReference type="STRING" id="1194526.A284_06790"/>
<keyword evidence="6" id="KW-0460">Magnesium</keyword>
<dbReference type="HAMAP" id="MF_00211">
    <property type="entry name" value="TrpD"/>
    <property type="match status" value="1"/>
</dbReference>
<feature type="binding site" evidence="6">
    <location>
        <position position="78"/>
    </location>
    <ligand>
        <name>5-phospho-alpha-D-ribose 1-diphosphate</name>
        <dbReference type="ChEBI" id="CHEBI:58017"/>
    </ligand>
</feature>
<evidence type="ECO:0000256" key="6">
    <source>
        <dbReference type="HAMAP-Rule" id="MF_00211"/>
    </source>
</evidence>
<feature type="binding site" evidence="6">
    <location>
        <position position="118"/>
    </location>
    <ligand>
        <name>5-phospho-alpha-D-ribose 1-diphosphate</name>
        <dbReference type="ChEBI" id="CHEBI:58017"/>
    </ligand>
</feature>
<dbReference type="UniPathway" id="UPA00035">
    <property type="reaction ID" value="UER00041"/>
</dbReference>
<protein>
    <recommendedName>
        <fullName evidence="6">Anthranilate phosphoribosyltransferase</fullName>
        <ecNumber evidence="6">2.4.2.18</ecNumber>
    </recommendedName>
</protein>
<name>A0A2T4Q140_STAWA</name>
<dbReference type="EC" id="2.4.2.18" evidence="6"/>
<evidence type="ECO:0000256" key="3">
    <source>
        <dbReference type="ARBA" id="ARBA00022723"/>
    </source>
</evidence>
<feature type="binding site" evidence="6">
    <location>
        <position position="223"/>
    </location>
    <ligand>
        <name>Mg(2+)</name>
        <dbReference type="ChEBI" id="CHEBI:18420"/>
        <label>1</label>
    </ligand>
</feature>
<dbReference type="GO" id="GO:0004048">
    <property type="term" value="F:anthranilate phosphoribosyltransferase activity"/>
    <property type="evidence" value="ECO:0007669"/>
    <property type="project" value="UniProtKB-UniRule"/>
</dbReference>
<reference evidence="8 9" key="1">
    <citation type="journal article" date="2016" name="Front. Microbiol.">
        <title>Comprehensive Phylogenetic Analysis of Bovine Non-aureus Staphylococci Species Based on Whole-Genome Sequencing.</title>
        <authorList>
            <person name="Naushad S."/>
            <person name="Barkema H.W."/>
            <person name="Luby C."/>
            <person name="Condas L.A."/>
            <person name="Nobrega D.B."/>
            <person name="Carson D.A."/>
            <person name="De Buck J."/>
        </authorList>
    </citation>
    <scope>NUCLEOTIDE SEQUENCE [LARGE SCALE GENOMIC DNA]</scope>
    <source>
        <strain evidence="8 9">SNUC 2993</strain>
    </source>
</reference>
<evidence type="ECO:0000256" key="2">
    <source>
        <dbReference type="ARBA" id="ARBA00022679"/>
    </source>
</evidence>
<feature type="binding site" evidence="6">
    <location>
        <begin position="81"/>
        <end position="82"/>
    </location>
    <ligand>
        <name>5-phospho-alpha-D-ribose 1-diphosphate</name>
        <dbReference type="ChEBI" id="CHEBI:58017"/>
    </ligand>
</feature>
<dbReference type="Gene3D" id="3.40.1030.10">
    <property type="entry name" value="Nucleoside phosphorylase/phosphoribosyltransferase catalytic domain"/>
    <property type="match status" value="1"/>
</dbReference>
<comment type="similarity">
    <text evidence="6">Belongs to the anthranilate phosphoribosyltransferase family.</text>
</comment>
<feature type="domain" description="Glycosyl transferase family 3" evidence="7">
    <location>
        <begin position="76"/>
        <end position="322"/>
    </location>
</feature>
<dbReference type="GO" id="GO:0000162">
    <property type="term" value="P:L-tryptophan biosynthetic process"/>
    <property type="evidence" value="ECO:0007669"/>
    <property type="project" value="UniProtKB-UniRule"/>
</dbReference>
<feature type="binding site" evidence="6">
    <location>
        <position position="222"/>
    </location>
    <ligand>
        <name>Mg(2+)</name>
        <dbReference type="ChEBI" id="CHEBI:18420"/>
        <label>2</label>
    </ligand>
</feature>
<dbReference type="AlphaFoldDB" id="A0A2T4Q140"/>
<feature type="binding site" evidence="6">
    <location>
        <position position="109"/>
    </location>
    <ligand>
        <name>anthranilate</name>
        <dbReference type="ChEBI" id="CHEBI:16567"/>
        <label>1</label>
    </ligand>
</feature>
<feature type="binding site" evidence="6">
    <location>
        <position position="78"/>
    </location>
    <ligand>
        <name>anthranilate</name>
        <dbReference type="ChEBI" id="CHEBI:16567"/>
        <label>1</label>
    </ligand>
</feature>
<keyword evidence="4 6" id="KW-0822">Tryptophan biosynthesis</keyword>
<sequence length="332" mass="36577">MGILQQLEQQQHLNQQDMKAFIDLMINPQIENQIKYKALKSYTEKEMQQTELTFLAQSLIKTMYKEQPVYEGSMCICGTGGDRSGSFNISTTASFVVASAGSSIIKHGNKSITSNSGSTDLLDQLNIKTTPVKDVTQQLNRYHLAFVSATESYPIMKYIQPIRKMITKPTIFNLVGPLINPFKLTYQTMGIYDRSQLANVAQTVKDLGRKKAVVIHGAGGMDEASLSGDNLIYEVNAGQDIQHYTINAKDFGLKNAANDTLKGGTPEENKAIAVNILNGQDHSSKRDVVVLNAGIALYVSEKVNDIATGVQLAQQLIDDGTAMKQYLRMVEN</sequence>
<dbReference type="PANTHER" id="PTHR43285:SF2">
    <property type="entry name" value="ANTHRANILATE PHOSPHORIBOSYLTRANSFERASE"/>
    <property type="match status" value="1"/>
</dbReference>
<comment type="catalytic activity">
    <reaction evidence="6">
        <text>N-(5-phospho-beta-D-ribosyl)anthranilate + diphosphate = 5-phospho-alpha-D-ribose 1-diphosphate + anthranilate</text>
        <dbReference type="Rhea" id="RHEA:11768"/>
        <dbReference type="ChEBI" id="CHEBI:16567"/>
        <dbReference type="ChEBI" id="CHEBI:18277"/>
        <dbReference type="ChEBI" id="CHEBI:33019"/>
        <dbReference type="ChEBI" id="CHEBI:58017"/>
        <dbReference type="EC" id="2.4.2.18"/>
    </reaction>
</comment>
<dbReference type="InterPro" id="IPR000312">
    <property type="entry name" value="Glycosyl_Trfase_fam3"/>
</dbReference>
<dbReference type="InterPro" id="IPR035902">
    <property type="entry name" value="Nuc_phospho_transferase"/>
</dbReference>
<feature type="binding site" evidence="6">
    <location>
        <begin position="106"/>
        <end position="114"/>
    </location>
    <ligand>
        <name>5-phospho-alpha-D-ribose 1-diphosphate</name>
        <dbReference type="ChEBI" id="CHEBI:58017"/>
    </ligand>
</feature>
<dbReference type="InterPro" id="IPR005940">
    <property type="entry name" value="Anthranilate_Pribosyl_Tfrase"/>
</dbReference>
<accession>A0A2T4Q140</accession>
<feature type="binding site" evidence="6">
    <location>
        <begin position="88"/>
        <end position="91"/>
    </location>
    <ligand>
        <name>5-phospho-alpha-D-ribose 1-diphosphate</name>
        <dbReference type="ChEBI" id="CHEBI:58017"/>
    </ligand>
</feature>
<feature type="binding site" evidence="6">
    <location>
        <position position="86"/>
    </location>
    <ligand>
        <name>5-phospho-alpha-D-ribose 1-diphosphate</name>
        <dbReference type="ChEBI" id="CHEBI:58017"/>
    </ligand>
</feature>
<evidence type="ECO:0000256" key="4">
    <source>
        <dbReference type="ARBA" id="ARBA00022822"/>
    </source>
</evidence>
<dbReference type="Pfam" id="PF00591">
    <property type="entry name" value="Glycos_transf_3"/>
    <property type="match status" value="1"/>
</dbReference>
<keyword evidence="6" id="KW-0028">Amino-acid biosynthesis</keyword>
<comment type="caution">
    <text evidence="8">The sequence shown here is derived from an EMBL/GenBank/DDBJ whole genome shotgun (WGS) entry which is preliminary data.</text>
</comment>
<gene>
    <name evidence="6 8" type="primary">trpD</name>
    <name evidence="8" type="ORF">BU085_05625</name>
</gene>
<dbReference type="GO" id="GO:0000287">
    <property type="term" value="F:magnesium ion binding"/>
    <property type="evidence" value="ECO:0007669"/>
    <property type="project" value="UniProtKB-UniRule"/>
</dbReference>
<comment type="pathway">
    <text evidence="6">Amino-acid biosynthesis; L-tryptophan biosynthesis; L-tryptophan from chorismate: step 2/5.</text>
</comment>
<dbReference type="NCBIfam" id="TIGR01245">
    <property type="entry name" value="trpD"/>
    <property type="match status" value="1"/>
</dbReference>
<comment type="function">
    <text evidence="6">Catalyzes the transfer of the phosphoribosyl group of 5-phosphorylribose-1-pyrophosphate (PRPP) to anthranilate to yield N-(5'-phosphoribosyl)-anthranilate (PRA).</text>
</comment>
<feature type="binding site" evidence="6">
    <location>
        <position position="90"/>
    </location>
    <ligand>
        <name>Mg(2+)</name>
        <dbReference type="ChEBI" id="CHEBI:18420"/>
        <label>1</label>
    </ligand>
</feature>
<keyword evidence="1 6" id="KW-0328">Glycosyltransferase</keyword>
<dbReference type="RefSeq" id="WP_107532796.1">
    <property type="nucleotide sequence ID" value="NZ_JALCYJ010000001.1"/>
</dbReference>
<evidence type="ECO:0000259" key="7">
    <source>
        <dbReference type="Pfam" id="PF00591"/>
    </source>
</evidence>
<evidence type="ECO:0000313" key="8">
    <source>
        <dbReference type="EMBL" id="PTI51344.1"/>
    </source>
</evidence>
<organism evidence="8 9">
    <name type="scientific">Staphylococcus warneri</name>
    <dbReference type="NCBI Taxonomy" id="1292"/>
    <lineage>
        <taxon>Bacteria</taxon>
        <taxon>Bacillati</taxon>
        <taxon>Bacillota</taxon>
        <taxon>Bacilli</taxon>
        <taxon>Bacillales</taxon>
        <taxon>Staphylococcaceae</taxon>
        <taxon>Staphylococcus</taxon>
    </lineage>
</organism>
<evidence type="ECO:0000256" key="1">
    <source>
        <dbReference type="ARBA" id="ARBA00022676"/>
    </source>
</evidence>
<dbReference type="PANTHER" id="PTHR43285">
    <property type="entry name" value="ANTHRANILATE PHOSPHORIBOSYLTRANSFERASE"/>
    <property type="match status" value="1"/>
</dbReference>
<evidence type="ECO:0000313" key="9">
    <source>
        <dbReference type="Proteomes" id="UP000240717"/>
    </source>
</evidence>
<comment type="cofactor">
    <cofactor evidence="6">
        <name>Mg(2+)</name>
        <dbReference type="ChEBI" id="CHEBI:18420"/>
    </cofactor>
    <text evidence="6">Binds 2 magnesium ions per monomer.</text>
</comment>
<comment type="caution">
    <text evidence="6">Lacks conserved residue(s) required for the propagation of feature annotation.</text>
</comment>
<feature type="binding site" evidence="6">
    <location>
        <position position="163"/>
    </location>
    <ligand>
        <name>anthranilate</name>
        <dbReference type="ChEBI" id="CHEBI:16567"/>
        <label>2</label>
    </ligand>
</feature>
<dbReference type="Proteomes" id="UP000240717">
    <property type="component" value="Unassembled WGS sequence"/>
</dbReference>
<comment type="subunit">
    <text evidence="6">Homodimer.</text>
</comment>
<dbReference type="Gene3D" id="1.20.970.10">
    <property type="entry name" value="Transferase, Pyrimidine Nucleoside Phosphorylase, Chain C"/>
    <property type="match status" value="1"/>
</dbReference>
<dbReference type="SUPFAM" id="SSF52418">
    <property type="entry name" value="Nucleoside phosphorylase/phosphoribosyltransferase catalytic domain"/>
    <property type="match status" value="1"/>
</dbReference>
<feature type="binding site" evidence="6">
    <location>
        <position position="223"/>
    </location>
    <ligand>
        <name>Mg(2+)</name>
        <dbReference type="ChEBI" id="CHEBI:18420"/>
        <label>2</label>
    </ligand>
</feature>